<dbReference type="Proteomes" id="UP000051446">
    <property type="component" value="Unassembled WGS sequence"/>
</dbReference>
<organism evidence="1 2">
    <name type="scientific">Pseudomonas libanensis</name>
    <dbReference type="NCBI Taxonomy" id="75588"/>
    <lineage>
        <taxon>Bacteria</taxon>
        <taxon>Pseudomonadati</taxon>
        <taxon>Pseudomonadota</taxon>
        <taxon>Gammaproteobacteria</taxon>
        <taxon>Pseudomonadales</taxon>
        <taxon>Pseudomonadaceae</taxon>
        <taxon>Pseudomonas</taxon>
    </lineage>
</organism>
<evidence type="ECO:0000313" key="1">
    <source>
        <dbReference type="EMBL" id="KRP47825.1"/>
    </source>
</evidence>
<evidence type="ECO:0000313" key="2">
    <source>
        <dbReference type="Proteomes" id="UP000051446"/>
    </source>
</evidence>
<dbReference type="AlphaFoldDB" id="A0A0R2YNE1"/>
<proteinExistence type="predicted"/>
<sequence length="113" mass="12640">MPNSYDFLSFDGLPAADITETDDKLKITAPAIPDVEKGQEVVFFLRTPEGHGIAIYLTLEEERLQQPMELELDKQQLPKSKVLHIDYGAYVNKRAVHRSAVAYYPAPAPAARV</sequence>
<protein>
    <submittedName>
        <fullName evidence="1">Uncharacterized protein</fullName>
    </submittedName>
</protein>
<reference evidence="1 2" key="1">
    <citation type="submission" date="2015-02" db="EMBL/GenBank/DDBJ databases">
        <title>Pseudomonas helleri sp. nov. and Pseudomonas weihenstephanensis sp. nov., isolated from raw cows milk.</title>
        <authorList>
            <person name="von Neubeck M."/>
            <person name="Huptas C."/>
            <person name="Wenning M."/>
            <person name="Scherer S."/>
        </authorList>
    </citation>
    <scope>NUCLEOTIDE SEQUENCE [LARGE SCALE GENOMIC DNA]</scope>
    <source>
        <strain evidence="1 2">DSM 17149</strain>
    </source>
</reference>
<comment type="caution">
    <text evidence="1">The sequence shown here is derived from an EMBL/GenBank/DDBJ whole genome shotgun (WGS) entry which is preliminary data.</text>
</comment>
<dbReference type="RefSeq" id="WP_057010876.1">
    <property type="nucleotide sequence ID" value="NZ_JYLH01000002.1"/>
</dbReference>
<dbReference type="EMBL" id="JYLH01000002">
    <property type="protein sequence ID" value="KRP47825.1"/>
    <property type="molecule type" value="Genomic_DNA"/>
</dbReference>
<gene>
    <name evidence="1" type="ORF">TU73_02790</name>
</gene>
<name>A0A0R2YNE1_9PSED</name>
<accession>A0A0R2YNE1</accession>
<dbReference type="PATRIC" id="fig|75588.4.peg.2838"/>